<evidence type="ECO:0000313" key="2">
    <source>
        <dbReference type="EMBL" id="WFN95908.1"/>
    </source>
</evidence>
<dbReference type="Proteomes" id="UP001222680">
    <property type="component" value="Chromosome"/>
</dbReference>
<accession>A0ABY8GEP4</accession>
<dbReference type="EMBL" id="CP092014">
    <property type="protein sequence ID" value="WFN95908.1"/>
    <property type="molecule type" value="Genomic_DNA"/>
</dbReference>
<name>A0ABY8GEP4_EDWIC</name>
<evidence type="ECO:0000313" key="3">
    <source>
        <dbReference type="Proteomes" id="UP001222680"/>
    </source>
</evidence>
<dbReference type="Pfam" id="PF00313">
    <property type="entry name" value="CSD"/>
    <property type="match status" value="1"/>
</dbReference>
<organism evidence="2 3">
    <name type="scientific">Edwardsiella ictaluri</name>
    <dbReference type="NCBI Taxonomy" id="67780"/>
    <lineage>
        <taxon>Bacteria</taxon>
        <taxon>Pseudomonadati</taxon>
        <taxon>Pseudomonadota</taxon>
        <taxon>Gammaproteobacteria</taxon>
        <taxon>Enterobacterales</taxon>
        <taxon>Hafniaceae</taxon>
        <taxon>Edwardsiella</taxon>
    </lineage>
</organism>
<proteinExistence type="predicted"/>
<feature type="domain" description="CSD" evidence="1">
    <location>
        <begin position="5"/>
        <end position="41"/>
    </location>
</feature>
<protein>
    <submittedName>
        <fullName evidence="2">Cold shock domain-containing protein</fullName>
    </submittedName>
</protein>
<keyword evidence="3" id="KW-1185">Reference proteome</keyword>
<sequence length="44" mass="4830">MFGFFDYRSGKGFISPSDGCEDVQVHIAALHLKDEEVLSAGLWG</sequence>
<dbReference type="InterPro" id="IPR012340">
    <property type="entry name" value="NA-bd_OB-fold"/>
</dbReference>
<evidence type="ECO:0000259" key="1">
    <source>
        <dbReference type="Pfam" id="PF00313"/>
    </source>
</evidence>
<gene>
    <name evidence="2" type="ORF">MAY91_13800</name>
</gene>
<reference evidence="2 3" key="1">
    <citation type="submission" date="2022-02" db="EMBL/GenBank/DDBJ databases">
        <title>Phenotypic, genotypic and serological characterization of Edwardsiella ictaluri from catfish and ornamental fish species.</title>
        <authorList>
            <person name="Rose D."/>
            <person name="Tekedar H.C."/>
            <person name="Waldbieser G.C."/>
            <person name="Aarattuthodi S."/>
            <person name="Griffin M.J."/>
        </authorList>
    </citation>
    <scope>NUCLEOTIDE SEQUENCE [LARGE SCALE GENOMIC DNA]</scope>
    <source>
        <strain evidence="2 3">13 TAL-140 K3</strain>
    </source>
</reference>
<dbReference type="InterPro" id="IPR002059">
    <property type="entry name" value="CSP_DNA-bd"/>
</dbReference>
<dbReference type="Gene3D" id="2.40.50.140">
    <property type="entry name" value="Nucleic acid-binding proteins"/>
    <property type="match status" value="1"/>
</dbReference>